<evidence type="ECO:0000313" key="10">
    <source>
        <dbReference type="EMBL" id="CAG9331305.1"/>
    </source>
</evidence>
<dbReference type="InterPro" id="IPR011047">
    <property type="entry name" value="Quinoprotein_ADH-like_sf"/>
</dbReference>
<dbReference type="SMART" id="SM00320">
    <property type="entry name" value="WD40"/>
    <property type="match status" value="13"/>
</dbReference>
<feature type="transmembrane region" description="Helical" evidence="8">
    <location>
        <begin position="1040"/>
        <end position="1058"/>
    </location>
</feature>
<feature type="repeat" description="WD" evidence="7">
    <location>
        <begin position="160"/>
        <end position="192"/>
    </location>
</feature>
<dbReference type="AlphaFoldDB" id="A0AAU9JWT9"/>
<dbReference type="InterPro" id="IPR019775">
    <property type="entry name" value="WD40_repeat_CS"/>
</dbReference>
<dbReference type="InterPro" id="IPR005821">
    <property type="entry name" value="Ion_trans_dom"/>
</dbReference>
<feature type="transmembrane region" description="Helical" evidence="8">
    <location>
        <begin position="1001"/>
        <end position="1020"/>
    </location>
</feature>
<comment type="caution">
    <text evidence="10">The sequence shown here is derived from an EMBL/GenBank/DDBJ whole genome shotgun (WGS) entry which is preliminary data.</text>
</comment>
<dbReference type="InterPro" id="IPR015943">
    <property type="entry name" value="WD40/YVTN_repeat-like_dom_sf"/>
</dbReference>
<keyword evidence="4" id="KW-0677">Repeat</keyword>
<dbReference type="PROSITE" id="PS50294">
    <property type="entry name" value="WD_REPEATS_REGION"/>
    <property type="match status" value="1"/>
</dbReference>
<feature type="repeat" description="WD" evidence="7">
    <location>
        <begin position="231"/>
        <end position="253"/>
    </location>
</feature>
<organism evidence="10 11">
    <name type="scientific">Blepharisma stoltei</name>
    <dbReference type="NCBI Taxonomy" id="1481888"/>
    <lineage>
        <taxon>Eukaryota</taxon>
        <taxon>Sar</taxon>
        <taxon>Alveolata</taxon>
        <taxon>Ciliophora</taxon>
        <taxon>Postciliodesmatophora</taxon>
        <taxon>Heterotrichea</taxon>
        <taxon>Heterotrichida</taxon>
        <taxon>Blepharismidae</taxon>
        <taxon>Blepharisma</taxon>
    </lineage>
</organism>
<evidence type="ECO:0000256" key="4">
    <source>
        <dbReference type="ARBA" id="ARBA00022737"/>
    </source>
</evidence>
<dbReference type="GO" id="GO:0005216">
    <property type="term" value="F:monoatomic ion channel activity"/>
    <property type="evidence" value="ECO:0007669"/>
    <property type="project" value="InterPro"/>
</dbReference>
<proteinExistence type="predicted"/>
<name>A0AAU9JWT9_9CILI</name>
<comment type="subcellular location">
    <subcellularLocation>
        <location evidence="1">Membrane</location>
        <topology evidence="1">Multi-pass membrane protein</topology>
    </subcellularLocation>
</comment>
<dbReference type="Gene3D" id="2.130.10.10">
    <property type="entry name" value="YVTN repeat-like/Quinoprotein amine dehydrogenase"/>
    <property type="match status" value="3"/>
</dbReference>
<keyword evidence="2 7" id="KW-0853">WD repeat</keyword>
<dbReference type="Pfam" id="PF00400">
    <property type="entry name" value="WD40"/>
    <property type="match status" value="4"/>
</dbReference>
<feature type="transmembrane region" description="Helical" evidence="8">
    <location>
        <begin position="1070"/>
        <end position="1087"/>
    </location>
</feature>
<accession>A0AAU9JWT9</accession>
<dbReference type="SUPFAM" id="SSF50998">
    <property type="entry name" value="Quinoprotein alcohol dehydrogenase-like"/>
    <property type="match status" value="1"/>
</dbReference>
<evidence type="ECO:0000256" key="1">
    <source>
        <dbReference type="ARBA" id="ARBA00004141"/>
    </source>
</evidence>
<feature type="transmembrane region" description="Helical" evidence="8">
    <location>
        <begin position="940"/>
        <end position="964"/>
    </location>
</feature>
<keyword evidence="3 8" id="KW-0812">Transmembrane</keyword>
<evidence type="ECO:0000256" key="7">
    <source>
        <dbReference type="PROSITE-ProRule" id="PRU00221"/>
    </source>
</evidence>
<reference evidence="10" key="1">
    <citation type="submission" date="2021-09" db="EMBL/GenBank/DDBJ databases">
        <authorList>
            <consortium name="AG Swart"/>
            <person name="Singh M."/>
            <person name="Singh A."/>
            <person name="Seah K."/>
            <person name="Emmerich C."/>
        </authorList>
    </citation>
    <scope>NUCLEOTIDE SEQUENCE</scope>
    <source>
        <strain evidence="10">ATCC30299</strain>
    </source>
</reference>
<evidence type="ECO:0000256" key="2">
    <source>
        <dbReference type="ARBA" id="ARBA00022574"/>
    </source>
</evidence>
<evidence type="ECO:0000256" key="8">
    <source>
        <dbReference type="SAM" id="Phobius"/>
    </source>
</evidence>
<dbReference type="Proteomes" id="UP001162131">
    <property type="component" value="Unassembled WGS sequence"/>
</dbReference>
<feature type="repeat" description="WD" evidence="7">
    <location>
        <begin position="77"/>
        <end position="117"/>
    </location>
</feature>
<feature type="transmembrane region" description="Helical" evidence="8">
    <location>
        <begin position="1094"/>
        <end position="1114"/>
    </location>
</feature>
<dbReference type="GO" id="GO:0016020">
    <property type="term" value="C:membrane"/>
    <property type="evidence" value="ECO:0007669"/>
    <property type="project" value="UniProtKB-SubCell"/>
</dbReference>
<evidence type="ECO:0000259" key="9">
    <source>
        <dbReference type="Pfam" id="PF00520"/>
    </source>
</evidence>
<protein>
    <recommendedName>
        <fullName evidence="9">Ion transport domain-containing protein</fullName>
    </recommendedName>
</protein>
<keyword evidence="5 8" id="KW-1133">Transmembrane helix</keyword>
<dbReference type="Pfam" id="PF00520">
    <property type="entry name" value="Ion_trans"/>
    <property type="match status" value="1"/>
</dbReference>
<dbReference type="InterPro" id="IPR001680">
    <property type="entry name" value="WD40_rpt"/>
</dbReference>
<dbReference type="CDD" id="cd00200">
    <property type="entry name" value="WD40"/>
    <property type="match status" value="1"/>
</dbReference>
<dbReference type="EMBL" id="CAJZBQ010000053">
    <property type="protein sequence ID" value="CAG9331305.1"/>
    <property type="molecule type" value="Genomic_DNA"/>
</dbReference>
<dbReference type="PROSITE" id="PS00678">
    <property type="entry name" value="WD_REPEATS_1"/>
    <property type="match status" value="1"/>
</dbReference>
<keyword evidence="6 8" id="KW-0472">Membrane</keyword>
<evidence type="ECO:0000256" key="6">
    <source>
        <dbReference type="ARBA" id="ARBA00023136"/>
    </source>
</evidence>
<evidence type="ECO:0000313" key="11">
    <source>
        <dbReference type="Proteomes" id="UP001162131"/>
    </source>
</evidence>
<evidence type="ECO:0000256" key="5">
    <source>
        <dbReference type="ARBA" id="ARBA00022989"/>
    </source>
</evidence>
<gene>
    <name evidence="10" type="ORF">BSTOLATCC_MIC53380</name>
</gene>
<dbReference type="InterPro" id="IPR050505">
    <property type="entry name" value="WDR55/POC1"/>
</dbReference>
<keyword evidence="11" id="KW-1185">Reference proteome</keyword>
<sequence length="1251" mass="142507">MEPNPAGYIELQNFPTGQLNNFLTQVLREFDKRVDTFNLNLDIISLLLTTDNKFLLVGTADGLIQVYQTQSMENFPFQGHKGKVNCLSNVGIDKIASAGEDRSIILWDLDAKEKIAQLSGPSAAIKALAASTQRNLIVAGGLEDIIYVYDLETRKLKKELRHHKGYIREICFAKDDNVFITAGTDMKIVIWNSEGLEFHMEIIQEAKINYMIYCPYTEKSNIGDIIDKGVLVTGGEDKIVRLWNIVSGEKTLLPKHKSQITAMCHIENSRYIITGSAKGKLYLYNTQEARYETEFKLPSPPKVAACSPDGKYLFIGESDKTIRRIRLVEELQRKERIVIHEEINAAIISSDGKSIFTVGEDLIVKQTDVETGVSENLRKFEGSPKCLTINGTGTLMAVGFQFSNVKLWDLKIKKEIQSLSEHTLPVVSVDFSKDGQKFASAASDYEKGEVAIYDLNTYNPIKTLSVAQPVKSICFSPDSTTVIYATENELHVLAVNIQESERAVLKGFAQQIYTLKPNYFTNHIVSVGGNGMIDIWNLNFNTLITSFNCVQDEEEELKADDENEENEERRHKIFHERQERQGSWIGAAATGRRPAPKVSKLLSCSISEDGEYLLVGTQKDEIQFWSTTDKILIGTIKVNLRPKQILLDNINGKIYVVSTNEIIRLRNPVKAKANDLYIFGPSIYSMLFTSYFKLFMENEYDGEYPSHLNEWVILPWRINILHLFAYTVNLKYANLAFKGRCKFLSTTSGVTPLTLALDSKNKELIDLVIKKIAKYTKVDWHIFTRIEVELPRLNELATPNLSTLYNAAFQRSKQPDLEQFGVLKTKEGHPFSSNSYHIDCKNFIKTTLSSKENEQFLIYRVSSFKFNMTLGNLEGIKFLTTLIACEDQDVYTAPIISTIIKSKWKTIRPLMLVHAAFYILFLFILGYYSLMQTSPGQDTVLFVSIIVLNFILFFYECFQITIGIKQYLQDFWNWLDMARILLIFAYSFIEPFVGGELSTTMLALILLASFQRGIGFFRVFKQTRYMIRMLTEILHDMIPFAVVLAFSVLAFTLMFQVLSGLSEEKTFSEALIHSFLLLFGAFDYGNYSGAEWSCFYVATIVNPLMMFNLLVAIMGETYGRVQEDMVVADIQSMVAMIIEYEAILFWRRHSGTPMHLQLCTSSEDDSDSKSTTTLEKQGQILLKDILLLQNRLDKVIKDNQTSYDGMNRRIGEIVKQGNSNLQKVEDKQNEFKKQVYEKIELIKSKKFPEVL</sequence>
<dbReference type="PROSITE" id="PS50082">
    <property type="entry name" value="WD_REPEATS_2"/>
    <property type="match status" value="3"/>
</dbReference>
<dbReference type="InterPro" id="IPR036322">
    <property type="entry name" value="WD40_repeat_dom_sf"/>
</dbReference>
<evidence type="ECO:0000256" key="3">
    <source>
        <dbReference type="ARBA" id="ARBA00022692"/>
    </source>
</evidence>
<dbReference type="SUPFAM" id="SSF50978">
    <property type="entry name" value="WD40 repeat-like"/>
    <property type="match status" value="1"/>
</dbReference>
<dbReference type="PANTHER" id="PTHR44019">
    <property type="entry name" value="WD REPEAT-CONTAINING PROTEIN 55"/>
    <property type="match status" value="1"/>
</dbReference>
<feature type="domain" description="Ion transport" evidence="9">
    <location>
        <begin position="917"/>
        <end position="1123"/>
    </location>
</feature>
<feature type="transmembrane region" description="Helical" evidence="8">
    <location>
        <begin position="910"/>
        <end position="928"/>
    </location>
</feature>
<dbReference type="PANTHER" id="PTHR44019:SF8">
    <property type="entry name" value="POC1 CENTRIOLAR PROTEIN HOMOLOG"/>
    <property type="match status" value="1"/>
</dbReference>